<feature type="compositionally biased region" description="Basic and acidic residues" evidence="1">
    <location>
        <begin position="304"/>
        <end position="318"/>
    </location>
</feature>
<evidence type="ECO:0000313" key="3">
    <source>
        <dbReference type="Proteomes" id="UP000049983"/>
    </source>
</evidence>
<sequence>MRFVVKKLKIHPLASVDSQLLYRSFQPLDGNSVFEAIIDAAKSIGLAMDGERLETTTEHDLSVRIGDLLVSVTQSIPFSEDDYLQVALDTFSFENSLNGIPSVDEAVTACTHVSVQKDTPSTERTEASVSNLTDLDLATFSDSGEALRAMELAKSLALLLSEKSEPDAIFWGPSTFLLDPGKFKQLAASRNPLLLYLHCHVYTKEDSATDQKLVGVIASGAQWLIGRSVEFKPASLPAEYLVEKVYDFVAYSLKNEKTADNGDVFGKDDSEKVAILAHQSDGHGPDKIELKVVHNPEFGISREIAHETGHPQDFDRELTGAPRSNEEDPELNPNDPVDAAILARLAEINAEEPEIAREPANETRVVSSPGVSIPATSPEPEAPVATVQDEETPEPEAVTEPTQGLPVEEQRPVRKARPAAQRMSMAELRDFAKEAQVPQPDRDVSHKKRGFIGKIFSKKSG</sequence>
<feature type="compositionally biased region" description="Basic residues" evidence="1">
    <location>
        <begin position="445"/>
        <end position="461"/>
    </location>
</feature>
<dbReference type="EMBL" id="CXWC01000012">
    <property type="protein sequence ID" value="CTQ75157.1"/>
    <property type="molecule type" value="Genomic_DNA"/>
</dbReference>
<dbReference type="OrthoDB" id="7676954at2"/>
<name>A0A0M7AKI0_9HYPH</name>
<feature type="region of interest" description="Disordered" evidence="1">
    <location>
        <begin position="304"/>
        <end position="334"/>
    </location>
</feature>
<protein>
    <submittedName>
        <fullName evidence="2">Uncharacterized protein</fullName>
    </submittedName>
</protein>
<reference evidence="3" key="1">
    <citation type="submission" date="2015-07" db="EMBL/GenBank/DDBJ databases">
        <authorList>
            <person name="Rodrigo-Torres Lidia"/>
            <person name="Arahal R.David."/>
        </authorList>
    </citation>
    <scope>NUCLEOTIDE SEQUENCE [LARGE SCALE GENOMIC DNA]</scope>
    <source>
        <strain evidence="3">CECT 5096</strain>
    </source>
</reference>
<keyword evidence="3" id="KW-1185">Reference proteome</keyword>
<evidence type="ECO:0000313" key="2">
    <source>
        <dbReference type="EMBL" id="CTQ75157.1"/>
    </source>
</evidence>
<accession>A0A0M7AKI0</accession>
<evidence type="ECO:0000256" key="1">
    <source>
        <dbReference type="SAM" id="MobiDB-lite"/>
    </source>
</evidence>
<dbReference type="Proteomes" id="UP000049983">
    <property type="component" value="Unassembled WGS sequence"/>
</dbReference>
<gene>
    <name evidence="2" type="ORF">LA5096_04252</name>
</gene>
<dbReference type="GeneID" id="97671559"/>
<organism evidence="2 3">
    <name type="scientific">Roseibium album</name>
    <dbReference type="NCBI Taxonomy" id="311410"/>
    <lineage>
        <taxon>Bacteria</taxon>
        <taxon>Pseudomonadati</taxon>
        <taxon>Pseudomonadota</taxon>
        <taxon>Alphaproteobacteria</taxon>
        <taxon>Hyphomicrobiales</taxon>
        <taxon>Stappiaceae</taxon>
        <taxon>Roseibium</taxon>
    </lineage>
</organism>
<feature type="region of interest" description="Disordered" evidence="1">
    <location>
        <begin position="355"/>
        <end position="461"/>
    </location>
</feature>
<proteinExistence type="predicted"/>
<dbReference type="RefSeq" id="WP_055118827.1">
    <property type="nucleotide sequence ID" value="NZ_CXWA01000008.1"/>
</dbReference>
<dbReference type="AlphaFoldDB" id="A0A0M7AKI0"/>